<keyword evidence="3 9" id="KW-0645">Protease</keyword>
<evidence type="ECO:0000256" key="5">
    <source>
        <dbReference type="ARBA" id="ARBA00022801"/>
    </source>
</evidence>
<dbReference type="GO" id="GO:0005576">
    <property type="term" value="C:extracellular region"/>
    <property type="evidence" value="ECO:0007669"/>
    <property type="project" value="UniProtKB-SubCell"/>
</dbReference>
<evidence type="ECO:0000256" key="2">
    <source>
        <dbReference type="ARBA" id="ARBA00011073"/>
    </source>
</evidence>
<dbReference type="GO" id="GO:0004252">
    <property type="term" value="F:serine-type endopeptidase activity"/>
    <property type="evidence" value="ECO:0007669"/>
    <property type="project" value="UniProtKB-UniRule"/>
</dbReference>
<evidence type="ECO:0008006" key="17">
    <source>
        <dbReference type="Google" id="ProtNLM"/>
    </source>
</evidence>
<dbReference type="CDD" id="cd04852">
    <property type="entry name" value="Peptidases_S8_3"/>
    <property type="match status" value="2"/>
</dbReference>
<feature type="active site" description="Charge relay system" evidence="9">
    <location>
        <position position="152"/>
    </location>
</feature>
<protein>
    <recommendedName>
        <fullName evidence="17">Serine protease</fullName>
    </recommendedName>
</protein>
<keyword evidence="10" id="KW-1133">Transmembrane helix</keyword>
<dbReference type="InterPro" id="IPR000209">
    <property type="entry name" value="Peptidase_S8/S53_dom"/>
</dbReference>
<evidence type="ECO:0000256" key="9">
    <source>
        <dbReference type="PROSITE-ProRule" id="PRU01240"/>
    </source>
</evidence>
<proteinExistence type="inferred from homology"/>
<dbReference type="FunFam" id="3.40.50.200:FF:000006">
    <property type="entry name" value="Subtilisin-like protease SBT1.5"/>
    <property type="match status" value="1"/>
</dbReference>
<gene>
    <name evidence="15" type="ORF">H5410_043573</name>
</gene>
<evidence type="ECO:0000256" key="6">
    <source>
        <dbReference type="ARBA" id="ARBA00022825"/>
    </source>
</evidence>
<feature type="active site" description="Charge relay system" evidence="8 9">
    <location>
        <position position="923"/>
    </location>
</feature>
<feature type="active site" description="Charge relay system" evidence="9">
    <location>
        <position position="538"/>
    </location>
</feature>
<evidence type="ECO:0000259" key="12">
    <source>
        <dbReference type="Pfam" id="PF02225"/>
    </source>
</evidence>
<keyword evidence="6 9" id="KW-0720">Serine protease</keyword>
<feature type="active site" description="Charge relay system" evidence="9">
    <location>
        <position position="209"/>
    </location>
</feature>
<comment type="subcellular location">
    <subcellularLocation>
        <location evidence="1">Secreted</location>
    </subcellularLocation>
</comment>
<dbReference type="GO" id="GO:0006508">
    <property type="term" value="P:proteolysis"/>
    <property type="evidence" value="ECO:0007669"/>
    <property type="project" value="UniProtKB-KW"/>
</dbReference>
<dbReference type="Gene3D" id="2.60.40.2310">
    <property type="match status" value="2"/>
</dbReference>
<feature type="domain" description="Peptidase S8/S53" evidence="11">
    <location>
        <begin position="143"/>
        <end position="574"/>
    </location>
</feature>
<dbReference type="SUPFAM" id="SSF52743">
    <property type="entry name" value="Subtilisin-like"/>
    <property type="match status" value="2"/>
</dbReference>
<dbReference type="OrthoDB" id="206201at2759"/>
<dbReference type="InterPro" id="IPR041469">
    <property type="entry name" value="Subtilisin-like_FN3"/>
</dbReference>
<dbReference type="InterPro" id="IPR022398">
    <property type="entry name" value="Peptidase_S8_His-AS"/>
</dbReference>
<dbReference type="FunFam" id="2.60.40.2310:FF:000001">
    <property type="entry name" value="Subtilisin-like protease SBT1.5"/>
    <property type="match status" value="1"/>
</dbReference>
<feature type="domain" description="Inhibitor I9" evidence="13">
    <location>
        <begin position="32"/>
        <end position="120"/>
    </location>
</feature>
<keyword evidence="5 9" id="KW-0378">Hydrolase</keyword>
<evidence type="ECO:0000259" key="13">
    <source>
        <dbReference type="Pfam" id="PF05922"/>
    </source>
</evidence>
<dbReference type="PROSITE" id="PS51892">
    <property type="entry name" value="SUBTILASE"/>
    <property type="match status" value="2"/>
</dbReference>
<feature type="active site" description="Charge relay system" evidence="8 9">
    <location>
        <position position="1238"/>
    </location>
</feature>
<dbReference type="InterPro" id="IPR010259">
    <property type="entry name" value="S8pro/Inhibitor_I9"/>
</dbReference>
<dbReference type="CDD" id="cd02120">
    <property type="entry name" value="PA_subtilisin_like"/>
    <property type="match status" value="2"/>
</dbReference>
<dbReference type="InterPro" id="IPR023827">
    <property type="entry name" value="Peptidase_S8_Asp-AS"/>
</dbReference>
<organism evidence="15 16">
    <name type="scientific">Solanum commersonii</name>
    <name type="common">Commerson's wild potato</name>
    <name type="synonym">Commerson's nightshade</name>
    <dbReference type="NCBI Taxonomy" id="4109"/>
    <lineage>
        <taxon>Eukaryota</taxon>
        <taxon>Viridiplantae</taxon>
        <taxon>Streptophyta</taxon>
        <taxon>Embryophyta</taxon>
        <taxon>Tracheophyta</taxon>
        <taxon>Spermatophyta</taxon>
        <taxon>Magnoliopsida</taxon>
        <taxon>eudicotyledons</taxon>
        <taxon>Gunneridae</taxon>
        <taxon>Pentapetalae</taxon>
        <taxon>asterids</taxon>
        <taxon>lamiids</taxon>
        <taxon>Solanales</taxon>
        <taxon>Solanaceae</taxon>
        <taxon>Solanoideae</taxon>
        <taxon>Solaneae</taxon>
        <taxon>Solanum</taxon>
    </lineage>
</organism>
<accession>A0A9J5XXJ0</accession>
<dbReference type="InterPro" id="IPR034197">
    <property type="entry name" value="Peptidases_S8_3"/>
</dbReference>
<dbReference type="PROSITE" id="PS00136">
    <property type="entry name" value="SUBTILASE_ASP"/>
    <property type="match status" value="1"/>
</dbReference>
<keyword evidence="10" id="KW-0812">Transmembrane</keyword>
<evidence type="ECO:0000256" key="3">
    <source>
        <dbReference type="ARBA" id="ARBA00022670"/>
    </source>
</evidence>
<evidence type="ECO:0000256" key="10">
    <source>
        <dbReference type="SAM" id="Phobius"/>
    </source>
</evidence>
<dbReference type="PANTHER" id="PTHR10795">
    <property type="entry name" value="PROPROTEIN CONVERTASE SUBTILISIN/KEXIN"/>
    <property type="match status" value="1"/>
</dbReference>
<comment type="similarity">
    <text evidence="2 9">Belongs to the peptidase S8 family.</text>
</comment>
<dbReference type="Gene3D" id="3.50.30.30">
    <property type="match status" value="2"/>
</dbReference>
<dbReference type="Pfam" id="PF17766">
    <property type="entry name" value="fn3_6"/>
    <property type="match status" value="2"/>
</dbReference>
<dbReference type="InterPro" id="IPR037045">
    <property type="entry name" value="S8pro/Inhibitor_I9_sf"/>
</dbReference>
<dbReference type="Pfam" id="PF02225">
    <property type="entry name" value="PA"/>
    <property type="match status" value="2"/>
</dbReference>
<feature type="domain" description="Inhibitor I9" evidence="13">
    <location>
        <begin position="746"/>
        <end position="834"/>
    </location>
</feature>
<evidence type="ECO:0000259" key="14">
    <source>
        <dbReference type="Pfam" id="PF17766"/>
    </source>
</evidence>
<dbReference type="EMBL" id="JACXVP010000008">
    <property type="protein sequence ID" value="KAG5593059.1"/>
    <property type="molecule type" value="Genomic_DNA"/>
</dbReference>
<evidence type="ECO:0000259" key="11">
    <source>
        <dbReference type="Pfam" id="PF00082"/>
    </source>
</evidence>
<evidence type="ECO:0000256" key="4">
    <source>
        <dbReference type="ARBA" id="ARBA00022729"/>
    </source>
</evidence>
<reference evidence="15 16" key="1">
    <citation type="submission" date="2020-09" db="EMBL/GenBank/DDBJ databases">
        <title>De no assembly of potato wild relative species, Solanum commersonii.</title>
        <authorList>
            <person name="Cho K."/>
        </authorList>
    </citation>
    <scope>NUCLEOTIDE SEQUENCE [LARGE SCALE GENOMIC DNA]</scope>
    <source>
        <strain evidence="15">LZ3.2</strain>
        <tissue evidence="15">Leaf</tissue>
    </source>
</reference>
<keyword evidence="7" id="KW-0325">Glycoprotein</keyword>
<dbReference type="Proteomes" id="UP000824120">
    <property type="component" value="Chromosome 8"/>
</dbReference>
<keyword evidence="10" id="KW-0472">Membrane</keyword>
<feature type="domain" description="PA" evidence="12">
    <location>
        <begin position="1099"/>
        <end position="1171"/>
    </location>
</feature>
<feature type="domain" description="Peptidase S8/S53" evidence="11">
    <location>
        <begin position="857"/>
        <end position="1274"/>
    </location>
</feature>
<evidence type="ECO:0000256" key="7">
    <source>
        <dbReference type="ARBA" id="ARBA00023180"/>
    </source>
</evidence>
<comment type="caution">
    <text evidence="15">The sequence shown here is derived from an EMBL/GenBank/DDBJ whole genome shotgun (WGS) entry which is preliminary data.</text>
</comment>
<dbReference type="InterPro" id="IPR003137">
    <property type="entry name" value="PA_domain"/>
</dbReference>
<dbReference type="Gene3D" id="3.40.50.200">
    <property type="entry name" value="Peptidase S8/S53 domain"/>
    <property type="match status" value="2"/>
</dbReference>
<sequence length="1497" mass="159773">MSLGMLTSGSTGKNLALWVQLPRQRLLSDLETYIVHVESPENQISSQSLLTDLESYYLSFLPKSTTTISSSGDEEAASMIYSYHNVMKGFAARLTAEQVKEMEKKRGFVSAQKQRILSLHTTHTPSFLGLQQNMGLWKDSNFGKGVIIGVLDTGILPDHPSFSDVGMPPPPAKWKGVCESNFTTKCNNKLIGARSYQLGSGSPIDDNGHGTHTAGTAAGAFVKGANVFGNANGTAVGVAPLAYIAVYKVCSSDGGCSDSDILAAMDAAIDDGVDILSISLGGSTKPFHDDGIALGTYSAAERGIFVSAAAGNSGPSVGTVANEAPWILTVGASTHDRKLKAAVKLGNSEEFEGESAYHPKTSNSTFFTLYDAGKNESDQFSAPFCSPGSLSDPAIKGKIVLCLQSRSLRKVDQGQSVKDAGGVGMILINEQEEGVTKSAEAHVLPALDVSNADGKKILAYMNSSSNPVALITFHGTVIGDKNAPIVASFSSRGPSVASPGILKPDIIGPGVNVLAAWPTSVDDNKNTKSTFNIISGTSMSCPHLSGVAALLKSAHPDWSAAAIKSAIMTTADTLNLANSPILDERLISADLFAIGAGHVNPSRASDPGLIYDTPFEDYVPYLCGLNYTNREVGKVLQRKVNCSETYTRTVTNVGDAKSSYKVEIVSPKGVVVKVEPSALNFSTLNQKLTYQVTFTKTSNISTTSDEGFLKWNSNRHSVRTMGFLKILLIFIFCSFPWPSIQTDFETYIVHVESPESLISTQSSLTELESYYLSFLPKSTTTISSSGNEEAASMIYSYHNVMKGFAARLTESQVKEMEKKRGFVSAQKQRILSLHTTHTPSFLGLLQNMGVWKDSNYGKGVIIGVIDNGIFPDHPSFSDVGMPSPPAKWKGVCESNFTNKCNNKLIGARSCKLANGSPIDDTGHGTHIAGTAAGAFVKGANVFGNANGTAVGVAPLAHIAIYKVCNSDGCAEIDIIAAMDAAIADGVDILSLSLGERSRLPFHSDNIALGAYSATERGILVSCSAGNSGPFRGSVENTAPWILTVGSSTIDRKMKATVKLGNREEFEGESAYHPKISSSTFFTLFDAGENISDQSETPYCKPGSLNDPAVRGKIVLCLADGGVPGVDQGQAVKDAGGVGMIIINSPDDGVTKSADSHVLPAMDVSDADGTKIRAYMNSTSNPVATITCFIFFSRTKWISPGMLKPDIIGPGVNILAAWPTFVDDNKNTKSTFNIISGTSMACPHLSGVAALLKSAHPDWSPAAIKSAIMTTADTLNLANSPILDERLVPADIFAIGAGHVNPTRANDPGLIYDTPFEDYVPYLCGLKYTDRQVGNLLQRKVNCTEVKSILEAQLNYPSFSIFGLGSTPQTYTRTVTNVGDATSSYKVEVASPKGVVIEVEPSELNFSQLNQKLTYQVTFSKTTNSSNPEVVEGFLKWTSSRHSVRSPIALVLLIEENKSISLLRVINFSFIISLTLLVGKEHFLFSIFFMFGWSKYFL</sequence>
<evidence type="ECO:0000313" key="15">
    <source>
        <dbReference type="EMBL" id="KAG5593059.1"/>
    </source>
</evidence>
<keyword evidence="4" id="KW-0732">Signal</keyword>
<dbReference type="PRINTS" id="PR00723">
    <property type="entry name" value="SUBTILISIN"/>
</dbReference>
<feature type="domain" description="PA" evidence="12">
    <location>
        <begin position="384"/>
        <end position="457"/>
    </location>
</feature>
<name>A0A9J5XXJ0_SOLCO</name>
<dbReference type="InterPro" id="IPR045051">
    <property type="entry name" value="SBT"/>
</dbReference>
<dbReference type="PROSITE" id="PS00137">
    <property type="entry name" value="SUBTILASE_HIS"/>
    <property type="match status" value="1"/>
</dbReference>
<dbReference type="InterPro" id="IPR015500">
    <property type="entry name" value="Peptidase_S8_subtilisin-rel"/>
</dbReference>
<dbReference type="Pfam" id="PF00082">
    <property type="entry name" value="Peptidase_S8"/>
    <property type="match status" value="2"/>
</dbReference>
<evidence type="ECO:0000256" key="1">
    <source>
        <dbReference type="ARBA" id="ARBA00004613"/>
    </source>
</evidence>
<feature type="active site" description="Charge relay system" evidence="8 9">
    <location>
        <position position="866"/>
    </location>
</feature>
<dbReference type="Gene3D" id="3.30.70.80">
    <property type="entry name" value="Peptidase S8 propeptide/proteinase inhibitor I9"/>
    <property type="match status" value="2"/>
</dbReference>
<dbReference type="FunFam" id="3.50.30.30:FF:000005">
    <property type="entry name" value="subtilisin-like protease SBT1.5"/>
    <property type="match status" value="2"/>
</dbReference>
<keyword evidence="16" id="KW-1185">Reference proteome</keyword>
<evidence type="ECO:0000256" key="8">
    <source>
        <dbReference type="PIRSR" id="PIRSR615500-1"/>
    </source>
</evidence>
<dbReference type="InterPro" id="IPR036852">
    <property type="entry name" value="Peptidase_S8/S53_dom_sf"/>
</dbReference>
<feature type="transmembrane region" description="Helical" evidence="10">
    <location>
        <begin position="1467"/>
        <end position="1492"/>
    </location>
</feature>
<dbReference type="Pfam" id="PF05922">
    <property type="entry name" value="Inhibitor_I9"/>
    <property type="match status" value="2"/>
</dbReference>
<feature type="domain" description="Subtilisin-like protease fibronectin type-III" evidence="14">
    <location>
        <begin position="637"/>
        <end position="720"/>
    </location>
</feature>
<feature type="domain" description="Subtilisin-like protease fibronectin type-III" evidence="14">
    <location>
        <begin position="1352"/>
        <end position="1448"/>
    </location>
</feature>
<evidence type="ECO:0000313" key="16">
    <source>
        <dbReference type="Proteomes" id="UP000824120"/>
    </source>
</evidence>